<evidence type="ECO:0008006" key="3">
    <source>
        <dbReference type="Google" id="ProtNLM"/>
    </source>
</evidence>
<proteinExistence type="predicted"/>
<name>A0AAV9VXC3_9PEZI</name>
<gene>
    <name evidence="1" type="ORF">TWF481_002777</name>
</gene>
<dbReference type="Proteomes" id="UP001370758">
    <property type="component" value="Unassembled WGS sequence"/>
</dbReference>
<dbReference type="Pfam" id="PF11917">
    <property type="entry name" value="DUF3435"/>
    <property type="match status" value="1"/>
</dbReference>
<comment type="caution">
    <text evidence="1">The sequence shown here is derived from an EMBL/GenBank/DDBJ whole genome shotgun (WGS) entry which is preliminary data.</text>
</comment>
<protein>
    <recommendedName>
        <fullName evidence="3">Ndc10 domain-containing protein</fullName>
    </recommendedName>
</protein>
<dbReference type="PANTHER" id="PTHR37535">
    <property type="entry name" value="FLUG DOMAIN PROTEIN"/>
    <property type="match status" value="1"/>
</dbReference>
<organism evidence="1 2">
    <name type="scientific">Arthrobotrys musiformis</name>
    <dbReference type="NCBI Taxonomy" id="47236"/>
    <lineage>
        <taxon>Eukaryota</taxon>
        <taxon>Fungi</taxon>
        <taxon>Dikarya</taxon>
        <taxon>Ascomycota</taxon>
        <taxon>Pezizomycotina</taxon>
        <taxon>Orbiliomycetes</taxon>
        <taxon>Orbiliales</taxon>
        <taxon>Orbiliaceae</taxon>
        <taxon>Arthrobotrys</taxon>
    </lineage>
</organism>
<dbReference type="AlphaFoldDB" id="A0AAV9VXC3"/>
<reference evidence="1 2" key="1">
    <citation type="submission" date="2023-08" db="EMBL/GenBank/DDBJ databases">
        <authorList>
            <person name="Palmer J.M."/>
        </authorList>
    </citation>
    <scope>NUCLEOTIDE SEQUENCE [LARGE SCALE GENOMIC DNA]</scope>
    <source>
        <strain evidence="1 2">TWF481</strain>
    </source>
</reference>
<evidence type="ECO:0000313" key="1">
    <source>
        <dbReference type="EMBL" id="KAK6495730.1"/>
    </source>
</evidence>
<dbReference type="InterPro" id="IPR021842">
    <property type="entry name" value="DUF3435"/>
</dbReference>
<evidence type="ECO:0000313" key="2">
    <source>
        <dbReference type="Proteomes" id="UP001370758"/>
    </source>
</evidence>
<dbReference type="PANTHER" id="PTHR37535:SF3">
    <property type="entry name" value="FLUG DOMAIN-CONTAINING PROTEIN"/>
    <property type="match status" value="1"/>
</dbReference>
<accession>A0AAV9VXC3</accession>
<sequence>MPPKRSTRRSRKAPKAEPYNAAERLAILAGHRAPPSCHAKATRNFIEKVAASWDRYCTSISMSPKTALSLSCDDWRYFKGYLEWFVVNSTVKSYATVEVQWKYLRLVYTERTQTQVAKKVGDEIRSYLYNNLRVEQELTLLGRGKPLAKATDLFVLLNYHWALDTSILRHERYRIQLPLILMIMAFTASRPGALVESNCRRGTNESLKYKDVSLQILPCDDERKIIIIMELTSWIMKGRGRKQEPVTFMLHERDDCLAFDPIILFLALAFADNAFKSQDIKQPADLFKLRVPSHLECLHIQWREDILEAPVFREAKSTGSEISETEALSYGVLQALMKNLGENAGYEEPLKPYNLRRAAANAIDSVATLSQRTQALGHTGGSTFDRWYKSRRVNVDIQSAFLGTPSRKDLLEAIGKMGLRRHPQAPKSLTPDEKEKAIQKNEVLENLQMDAAELRSRLIRDHKNLKSAKDADSITYKEYQTLQSDIRAEKTACQRDALSMKRKDFFDNMNEIEIANQLRYSHHSPVLDHNPEVQLPKMAFRERSDIAALLFGNIRLIDRTAKWSDQPRATPEIRISILEKLISLCQSSEGILNFVEPQTTRTFEFGNLPEPGSEMAENENCQAKLELEIPIICPSFQRLFCLGDTRLAERARFRGWSRSDSLRRHVLTSMPQRGSIALTLHVLAKDSSHKRSLNIMPQ</sequence>
<dbReference type="EMBL" id="JAVHJL010000012">
    <property type="protein sequence ID" value="KAK6495730.1"/>
    <property type="molecule type" value="Genomic_DNA"/>
</dbReference>
<keyword evidence="2" id="KW-1185">Reference proteome</keyword>